<organism evidence="9 10">
    <name type="scientific">Nicrophorus vespilloides</name>
    <name type="common">Boreal carrion beetle</name>
    <dbReference type="NCBI Taxonomy" id="110193"/>
    <lineage>
        <taxon>Eukaryota</taxon>
        <taxon>Metazoa</taxon>
        <taxon>Ecdysozoa</taxon>
        <taxon>Arthropoda</taxon>
        <taxon>Hexapoda</taxon>
        <taxon>Insecta</taxon>
        <taxon>Pterygota</taxon>
        <taxon>Neoptera</taxon>
        <taxon>Endopterygota</taxon>
        <taxon>Coleoptera</taxon>
        <taxon>Polyphaga</taxon>
        <taxon>Staphyliniformia</taxon>
        <taxon>Silphidae</taxon>
        <taxon>Nicrophorinae</taxon>
        <taxon>Nicrophorus</taxon>
    </lineage>
</organism>
<feature type="domain" description="Cadherin" evidence="8">
    <location>
        <begin position="1171"/>
        <end position="1283"/>
    </location>
</feature>
<feature type="domain" description="Cadherin" evidence="8">
    <location>
        <begin position="925"/>
        <end position="1037"/>
    </location>
</feature>
<sequence length="1851" mass="207476">CQFYPPGEYLRFVRVPENLKVGEEVLRVDVHPRRNLSLRPIDKSDDVHYFTYKDLNRTTVSLLLARPLEDLVDTDNPQNVLKFRLMCDYDDDEDVISSSLSVTVYVEDINDHSPVFQEAPYHVTVEEVTPVGLTIFRGIKAGDRDKPNTPNSDVQYAITAGNERGKFALDSSHQAYLVLKKALDYDSGDREFLLTVTASDRGLPPRSTNATVKISIVDNDDLPPKFTKGVYRTKLTENYPITGAKLRKLLRFEPSIFAYDQDLAIDSRIRYDIIAGNERRLFYLDHYNGSLFLEKEIDLESEKSLPGNTFVLQIQASQVDNPLKTGVARVEVEIIDLNDNLPEFEVDIYNISIVENLPNGFSVLQIIATDQDQGDNGEFSFQLEDKSRAFSLDSKSGWLMVRDQTILDREKRATISMRVYAKEKTASVVRDKRLSFVNIEVTLLDANDNNPTFLPNNVYDFVISTDAKIGDTVGKIHAIDPDLGNNGVVNYNIQRSTNTSYYFKIDNKTGLITITHAITEGKHLLFIEASDQPLNPSERRASLAVVTIDVINHRSRESIKPSFIGAPYEFWVGENVDIGTSVGQIRVTNIDQRNPIMYDLLHSYHEGVPFAVEERTGTITVVDGIPKYERVIYDFEAVISNDKTLSLVTNVTIHIVDPKDKNIFIKGSNNFPMEFHVKENKANHFIGRLMPNSTAKAVKFFIANQRDVTDHITIASNGSLYTVQPLDRELRDVYRLTIIAEYGRGIISGTGIYQVIIYVDDENDNAPSFDRSTYEGKIKENSASGTEVDLEQLIHVKDADIGSNGQFTLSLQGTGNERFRLDRFTGKILFSGPYSLLDREDKSVYNLKIVAKDKGGLTNDSKLTIYIEDENDNSPIFTQLIVIPDLGVLVQEFDEAGNKVALFQEGNNTYILTQSYIKTRGKNRSKVSPLIIIPEDIPLGSVIMKLIATDKDFGDNAVIKYEMISETLIPHEKSTDPFHITHYFNVNPVNGDVVIARTLPPESEFRLNLTATDSGGLKDTIKVKIFVKDVNNHPPVFKKSWYTFDAKESVYSRDVLGKIEATDADFGQNANLSYKIKTLDGVNIPFKISDFSGVLSIDGELDREMRDKYSFVVVARDNPKIGKSFASAVNVDINVVDINDNSPTFYGHDDLVSTSKLETKYSNHQMITLPKIPVYYATVSENSPIGTPVTKVYANDSDFTGNGNGLILFDIPYKKNGENCFAIDSKEGVITTIAKLDYEKQKVHNVTIVASDLGSPSLTSSAILVVNVIDVAEDLKSIEHPVFSHRYYEVEVEENVPVPLKILTLNVTEPYRSHKLRYSIVAEKTSPLRRMFKIDPRNGTLYITDSPDREEGAYYELKIRLDQYKVGRDMTVMVYPVTNERLGDLGLNEVKVIVRITDTNDNVPKFTINGRPIVAAIPTTANFGFHIVRLQATDPDLGLNGEVRYQILGRADEETRRFAIDPISGQVRAVSSFARDAGKVYGFDVKATDRRGADDGKSSIANVFVYVLDEEKQLVMVMGSRPTDVERNMENITQALFNATGFDVRIRKLEPHLERNQVDSTATDMFLYAVDPKLNTVVDMNELQTVILLKQNEIENQLKGHKVLALASGAVERVRFRSQRVVLSTLEVGVVILGCVVFIGALATAICVICIRRKKKRILQKSFSQPIGFPIATLGKPALFPSSFGDALRYDDGSGGVYHSSFRRHHESSCPRYSGRRTSHGKERSRSVGALETSIASLHSSGKDSGIADGIQCQCSHSTTQSSEEGSNGYEDSLQSMSPRKLRDSFRYGSSREIRDYYNRRRSFSDDLILNAPTKPRHLYPHGHIQANLVGQGSALRKSSERLIMTCPLNP</sequence>
<keyword evidence="2" id="KW-0677">Repeat</keyword>
<feature type="domain" description="Cadherin" evidence="8">
    <location>
        <begin position="770"/>
        <end position="877"/>
    </location>
</feature>
<evidence type="ECO:0000256" key="3">
    <source>
        <dbReference type="ARBA" id="ARBA00022837"/>
    </source>
</evidence>
<feature type="domain" description="Cadherin" evidence="8">
    <location>
        <begin position="1284"/>
        <end position="1406"/>
    </location>
</feature>
<keyword evidence="4 7" id="KW-0472">Membrane</keyword>
<dbReference type="Gene3D" id="2.60.40.60">
    <property type="entry name" value="Cadherins"/>
    <property type="match status" value="13"/>
</dbReference>
<keyword evidence="3 5" id="KW-0106">Calcium</keyword>
<dbReference type="PROSITE" id="PS00232">
    <property type="entry name" value="CADHERIN_1"/>
    <property type="match status" value="6"/>
</dbReference>
<keyword evidence="7" id="KW-1133">Transmembrane helix</keyword>
<feature type="domain" description="Cadherin" evidence="8">
    <location>
        <begin position="646"/>
        <end position="769"/>
    </location>
</feature>
<keyword evidence="7" id="KW-0812">Transmembrane</keyword>
<comment type="subcellular location">
    <subcellularLocation>
        <location evidence="1">Membrane</location>
    </subcellularLocation>
</comment>
<feature type="domain" description="Cadherin" evidence="8">
    <location>
        <begin position="564"/>
        <end position="641"/>
    </location>
</feature>
<evidence type="ECO:0000313" key="10">
    <source>
        <dbReference type="RefSeq" id="XP_017781597.1"/>
    </source>
</evidence>
<reference evidence="10" key="1">
    <citation type="submission" date="2025-08" db="UniProtKB">
        <authorList>
            <consortium name="RefSeq"/>
        </authorList>
    </citation>
    <scope>IDENTIFICATION</scope>
    <source>
        <tissue evidence="10">Whole Larva</tissue>
    </source>
</reference>
<evidence type="ECO:0000256" key="5">
    <source>
        <dbReference type="PROSITE-ProRule" id="PRU00043"/>
    </source>
</evidence>
<evidence type="ECO:0000256" key="1">
    <source>
        <dbReference type="ARBA" id="ARBA00004370"/>
    </source>
</evidence>
<dbReference type="SMART" id="SM00112">
    <property type="entry name" value="CA"/>
    <property type="match status" value="12"/>
</dbReference>
<dbReference type="Proteomes" id="UP000695000">
    <property type="component" value="Unplaced"/>
</dbReference>
<dbReference type="InterPro" id="IPR015919">
    <property type="entry name" value="Cadherin-like_sf"/>
</dbReference>
<evidence type="ECO:0000313" key="9">
    <source>
        <dbReference type="Proteomes" id="UP000695000"/>
    </source>
</evidence>
<dbReference type="CDD" id="cd11304">
    <property type="entry name" value="Cadherin_repeat"/>
    <property type="match status" value="13"/>
</dbReference>
<name>A0ABM1N447_NICVS</name>
<feature type="domain" description="Cadherin" evidence="8">
    <location>
        <begin position="1038"/>
        <end position="1145"/>
    </location>
</feature>
<feature type="region of interest" description="Disordered" evidence="6">
    <location>
        <begin position="1756"/>
        <end position="1782"/>
    </location>
</feature>
<feature type="domain" description="Cadherin" evidence="8">
    <location>
        <begin position="455"/>
        <end position="563"/>
    </location>
</feature>
<feature type="domain" description="Cadherin" evidence="8">
    <location>
        <begin position="227"/>
        <end position="344"/>
    </location>
</feature>
<gene>
    <name evidence="10" type="primary">LOC108566296</name>
</gene>
<protein>
    <submittedName>
        <fullName evidence="10">Cadherin-89D</fullName>
    </submittedName>
</protein>
<feature type="domain" description="Cadherin" evidence="8">
    <location>
        <begin position="117"/>
        <end position="226"/>
    </location>
</feature>
<dbReference type="RefSeq" id="XP_017781597.1">
    <property type="nucleotide sequence ID" value="XM_017926108.1"/>
</dbReference>
<evidence type="ECO:0000256" key="4">
    <source>
        <dbReference type="ARBA" id="ARBA00023136"/>
    </source>
</evidence>
<accession>A0ABM1N447</accession>
<evidence type="ECO:0000256" key="6">
    <source>
        <dbReference type="SAM" id="MobiDB-lite"/>
    </source>
</evidence>
<proteinExistence type="predicted"/>
<feature type="transmembrane region" description="Helical" evidence="7">
    <location>
        <begin position="1628"/>
        <end position="1651"/>
    </location>
</feature>
<keyword evidence="9" id="KW-1185">Reference proteome</keyword>
<dbReference type="InterPro" id="IPR002126">
    <property type="entry name" value="Cadherin-like_dom"/>
</dbReference>
<dbReference type="PROSITE" id="PS50268">
    <property type="entry name" value="CADHERIN_2"/>
    <property type="match status" value="13"/>
</dbReference>
<feature type="non-terminal residue" evidence="10">
    <location>
        <position position="1"/>
    </location>
</feature>
<dbReference type="PANTHER" id="PTHR24027">
    <property type="entry name" value="CADHERIN-23"/>
    <property type="match status" value="1"/>
</dbReference>
<feature type="region of interest" description="Disordered" evidence="6">
    <location>
        <begin position="1707"/>
        <end position="1729"/>
    </location>
</feature>
<dbReference type="InterPro" id="IPR020894">
    <property type="entry name" value="Cadherin_CS"/>
</dbReference>
<evidence type="ECO:0000259" key="8">
    <source>
        <dbReference type="PROSITE" id="PS50268"/>
    </source>
</evidence>
<dbReference type="PANTHER" id="PTHR24027:SF438">
    <property type="entry name" value="CADHERIN 23"/>
    <property type="match status" value="1"/>
</dbReference>
<dbReference type="GeneID" id="108566296"/>
<dbReference type="Pfam" id="PF00028">
    <property type="entry name" value="Cadherin"/>
    <property type="match status" value="10"/>
</dbReference>
<dbReference type="PRINTS" id="PR00205">
    <property type="entry name" value="CADHERIN"/>
</dbReference>
<dbReference type="InterPro" id="IPR039808">
    <property type="entry name" value="Cadherin"/>
</dbReference>
<evidence type="ECO:0000256" key="2">
    <source>
        <dbReference type="ARBA" id="ARBA00022737"/>
    </source>
</evidence>
<feature type="domain" description="Cadherin" evidence="8">
    <location>
        <begin position="7"/>
        <end position="116"/>
    </location>
</feature>
<dbReference type="SUPFAM" id="SSF49313">
    <property type="entry name" value="Cadherin-like"/>
    <property type="match status" value="12"/>
</dbReference>
<feature type="domain" description="Cadherin" evidence="8">
    <location>
        <begin position="1409"/>
        <end position="1524"/>
    </location>
</feature>
<evidence type="ECO:0000256" key="7">
    <source>
        <dbReference type="SAM" id="Phobius"/>
    </source>
</evidence>
<feature type="domain" description="Cadherin" evidence="8">
    <location>
        <begin position="345"/>
        <end position="453"/>
    </location>
</feature>